<accession>A0ABU5IDH8</accession>
<reference evidence="1 2" key="1">
    <citation type="submission" date="2023-11" db="EMBL/GenBank/DDBJ databases">
        <title>Draft genome of Azohydromonas lata strain H1 (DSM1123), a polyhydroxyalkanoate producer.</title>
        <authorList>
            <person name="Traversa D."/>
            <person name="D'Addabbo P."/>
            <person name="Pazzani C."/>
            <person name="Manzari C."/>
            <person name="Chiara M."/>
            <person name="Scrascia M."/>
        </authorList>
    </citation>
    <scope>NUCLEOTIDE SEQUENCE [LARGE SCALE GENOMIC DNA]</scope>
    <source>
        <strain evidence="1 2">H1</strain>
    </source>
</reference>
<gene>
    <name evidence="1" type="ORF">SM757_05485</name>
</gene>
<dbReference type="RefSeq" id="WP_157119002.1">
    <property type="nucleotide sequence ID" value="NZ_JAXOJX010000005.1"/>
</dbReference>
<proteinExistence type="predicted"/>
<dbReference type="InterPro" id="IPR003489">
    <property type="entry name" value="RHF/RaiA"/>
</dbReference>
<evidence type="ECO:0000313" key="1">
    <source>
        <dbReference type="EMBL" id="MDZ5456018.1"/>
    </source>
</evidence>
<organism evidence="1 2">
    <name type="scientific">Azohydromonas lata</name>
    <dbReference type="NCBI Taxonomy" id="45677"/>
    <lineage>
        <taxon>Bacteria</taxon>
        <taxon>Pseudomonadati</taxon>
        <taxon>Pseudomonadota</taxon>
        <taxon>Betaproteobacteria</taxon>
        <taxon>Burkholderiales</taxon>
        <taxon>Sphaerotilaceae</taxon>
        <taxon>Azohydromonas</taxon>
    </lineage>
</organism>
<dbReference type="InterPro" id="IPR036567">
    <property type="entry name" value="RHF-like"/>
</dbReference>
<dbReference type="EMBL" id="JAXOJX010000005">
    <property type="protein sequence ID" value="MDZ5456018.1"/>
    <property type="molecule type" value="Genomic_DNA"/>
</dbReference>
<protein>
    <submittedName>
        <fullName evidence="1">HPF/RaiA family ribosome-associated protein</fullName>
    </submittedName>
</protein>
<sequence length="105" mass="11590">MEIRVHAACARAAALADHARRRIQYVLRAREHQVESIDVRVGDTRSRRGQQDGYCKIQLKLAHAGVTTVVDIGKDLYEAIDRAVDRAARMAMERLAGARPAALAA</sequence>
<comment type="caution">
    <text evidence="1">The sequence shown here is derived from an EMBL/GenBank/DDBJ whole genome shotgun (WGS) entry which is preliminary data.</text>
</comment>
<keyword evidence="2" id="KW-1185">Reference proteome</keyword>
<dbReference type="Gene3D" id="3.30.160.100">
    <property type="entry name" value="Ribosome hibernation promotion factor-like"/>
    <property type="match status" value="1"/>
</dbReference>
<dbReference type="Proteomes" id="UP001293718">
    <property type="component" value="Unassembled WGS sequence"/>
</dbReference>
<dbReference type="SUPFAM" id="SSF69754">
    <property type="entry name" value="Ribosome binding protein Y (YfiA homologue)"/>
    <property type="match status" value="1"/>
</dbReference>
<name>A0ABU5IDH8_9BURK</name>
<evidence type="ECO:0000313" key="2">
    <source>
        <dbReference type="Proteomes" id="UP001293718"/>
    </source>
</evidence>
<dbReference type="Pfam" id="PF02482">
    <property type="entry name" value="Ribosomal_S30AE"/>
    <property type="match status" value="1"/>
</dbReference>